<proteinExistence type="predicted"/>
<evidence type="ECO:0000256" key="2">
    <source>
        <dbReference type="ARBA" id="ARBA00022692"/>
    </source>
</evidence>
<protein>
    <submittedName>
        <fullName evidence="7">Cytochrome c biogenesis CcdA family protein</fullName>
    </submittedName>
</protein>
<feature type="transmembrane region" description="Helical" evidence="5">
    <location>
        <begin position="129"/>
        <end position="151"/>
    </location>
</feature>
<evidence type="ECO:0000313" key="7">
    <source>
        <dbReference type="EMBL" id="MFC3762377.1"/>
    </source>
</evidence>
<reference evidence="8" key="1">
    <citation type="journal article" date="2019" name="Int. J. Syst. Evol. Microbiol.">
        <title>The Global Catalogue of Microorganisms (GCM) 10K type strain sequencing project: providing services to taxonomists for standard genome sequencing and annotation.</title>
        <authorList>
            <consortium name="The Broad Institute Genomics Platform"/>
            <consortium name="The Broad Institute Genome Sequencing Center for Infectious Disease"/>
            <person name="Wu L."/>
            <person name="Ma J."/>
        </authorList>
    </citation>
    <scope>NUCLEOTIDE SEQUENCE [LARGE SCALE GENOMIC DNA]</scope>
    <source>
        <strain evidence="8">CGMCC 4.7241</strain>
    </source>
</reference>
<feature type="domain" description="Cytochrome C biogenesis protein transmembrane" evidence="6">
    <location>
        <begin position="40"/>
        <end position="163"/>
    </location>
</feature>
<dbReference type="EMBL" id="JBHRZH010000014">
    <property type="protein sequence ID" value="MFC3762377.1"/>
    <property type="molecule type" value="Genomic_DNA"/>
</dbReference>
<keyword evidence="3 5" id="KW-1133">Transmembrane helix</keyword>
<name>A0ABV7YB58_9ACTN</name>
<accession>A0ABV7YB58</accession>
<feature type="transmembrane region" description="Helical" evidence="5">
    <location>
        <begin position="99"/>
        <end position="123"/>
    </location>
</feature>
<evidence type="ECO:0000256" key="3">
    <source>
        <dbReference type="ARBA" id="ARBA00022989"/>
    </source>
</evidence>
<keyword evidence="4 5" id="KW-0472">Membrane</keyword>
<evidence type="ECO:0000256" key="4">
    <source>
        <dbReference type="ARBA" id="ARBA00023136"/>
    </source>
</evidence>
<gene>
    <name evidence="7" type="ORF">ACFOUW_16165</name>
</gene>
<feature type="transmembrane region" description="Helical" evidence="5">
    <location>
        <begin position="56"/>
        <end position="78"/>
    </location>
</feature>
<organism evidence="7 8">
    <name type="scientific">Tenggerimyces flavus</name>
    <dbReference type="NCBI Taxonomy" id="1708749"/>
    <lineage>
        <taxon>Bacteria</taxon>
        <taxon>Bacillati</taxon>
        <taxon>Actinomycetota</taxon>
        <taxon>Actinomycetes</taxon>
        <taxon>Propionibacteriales</taxon>
        <taxon>Nocardioidaceae</taxon>
        <taxon>Tenggerimyces</taxon>
    </lineage>
</organism>
<evidence type="ECO:0000256" key="1">
    <source>
        <dbReference type="ARBA" id="ARBA00004141"/>
    </source>
</evidence>
<comment type="subcellular location">
    <subcellularLocation>
        <location evidence="1">Membrane</location>
        <topology evidence="1">Multi-pass membrane protein</topology>
    </subcellularLocation>
</comment>
<evidence type="ECO:0000256" key="5">
    <source>
        <dbReference type="SAM" id="Phobius"/>
    </source>
</evidence>
<keyword evidence="2 5" id="KW-0812">Transmembrane</keyword>
<keyword evidence="8" id="KW-1185">Reference proteome</keyword>
<dbReference type="Proteomes" id="UP001595699">
    <property type="component" value="Unassembled WGS sequence"/>
</dbReference>
<sequence length="203" mass="21588">MLVDEVVDSAVDREAERKPTRDLRPFADHRRDRGQLQCFTLQGSVILSFLGLPDNLLRWAGLTVLVLVGLGLIVPALAHLIEKPFYRLPKVTRNANGAFVLGLGLGTLFVPCASPVLAAITVAGATGQIGWRTVVLTVSFAIGAALPLLIFTAAGSRIARSVGEPHTTDNRADRLHLSARDLASYACPALGSALLELGLCRCA</sequence>
<dbReference type="Pfam" id="PF02683">
    <property type="entry name" value="DsbD_TM"/>
    <property type="match status" value="1"/>
</dbReference>
<dbReference type="InterPro" id="IPR003834">
    <property type="entry name" value="Cyt_c_assmbl_TM_dom"/>
</dbReference>
<comment type="caution">
    <text evidence="7">The sequence shown here is derived from an EMBL/GenBank/DDBJ whole genome shotgun (WGS) entry which is preliminary data.</text>
</comment>
<evidence type="ECO:0000313" key="8">
    <source>
        <dbReference type="Proteomes" id="UP001595699"/>
    </source>
</evidence>
<evidence type="ECO:0000259" key="6">
    <source>
        <dbReference type="Pfam" id="PF02683"/>
    </source>
</evidence>